<organism evidence="3 4">
    <name type="scientific">Kryptobacter tengchongensis</name>
    <dbReference type="NCBI Taxonomy" id="1643429"/>
    <lineage>
        <taxon>Bacteria</taxon>
        <taxon>Pseudomonadati</taxon>
        <taxon>Candidatus Kryptoniota</taxon>
        <taxon>Candidatus Kryptobacter</taxon>
    </lineage>
</organism>
<dbReference type="PANTHER" id="PTHR46401:SF2">
    <property type="entry name" value="GLYCOSYLTRANSFERASE WBBK-RELATED"/>
    <property type="match status" value="1"/>
</dbReference>
<proteinExistence type="predicted"/>
<evidence type="ECO:0000256" key="1">
    <source>
        <dbReference type="ARBA" id="ARBA00022679"/>
    </source>
</evidence>
<keyword evidence="4" id="KW-1185">Reference proteome</keyword>
<reference evidence="3 4" key="1">
    <citation type="submission" date="2015-11" db="EMBL/GenBank/DDBJ databases">
        <authorList>
            <person name="Varghese N."/>
        </authorList>
    </citation>
    <scope>NUCLEOTIDE SEQUENCE [LARGE SCALE GENOMIC DNA]</scope>
    <source>
        <strain evidence="3 4">JGI-24</strain>
    </source>
</reference>
<gene>
    <name evidence="3" type="ORF">JGI24_01718</name>
</gene>
<dbReference type="PANTHER" id="PTHR46401">
    <property type="entry name" value="GLYCOSYLTRANSFERASE WBBK-RELATED"/>
    <property type="match status" value="1"/>
</dbReference>
<dbReference type="SUPFAM" id="SSF53756">
    <property type="entry name" value="UDP-Glycosyltransferase/glycogen phosphorylase"/>
    <property type="match status" value="1"/>
</dbReference>
<accession>A0A656DB56</accession>
<dbReference type="OrthoDB" id="9769555at2"/>
<dbReference type="RefSeq" id="WP_072150963.1">
    <property type="nucleotide sequence ID" value="NZ_CZVU01000128.1"/>
</dbReference>
<dbReference type="Pfam" id="PF00534">
    <property type="entry name" value="Glycos_transf_1"/>
    <property type="match status" value="1"/>
</dbReference>
<dbReference type="GO" id="GO:0016757">
    <property type="term" value="F:glycosyltransferase activity"/>
    <property type="evidence" value="ECO:0007669"/>
    <property type="project" value="InterPro"/>
</dbReference>
<dbReference type="AlphaFoldDB" id="A0A656DB56"/>
<dbReference type="Proteomes" id="UP000243065">
    <property type="component" value="Unassembled WGS sequence"/>
</dbReference>
<keyword evidence="1 3" id="KW-0808">Transferase</keyword>
<feature type="domain" description="Glycosyl transferase family 1" evidence="2">
    <location>
        <begin position="191"/>
        <end position="344"/>
    </location>
</feature>
<sequence length="367" mass="41921">MRLTFIGSFVKFKTGIERVNEELIKVLIQDSEVEHIDIVAPESKAYFNEYIIKSNKVTIHTFPPSLLKAPLYVRKFLKTVYKNPVLVIANIRPWAILIYKFYPILGKRTKIIQFVPDIIAWHNPNFFPFIISLSFKIFGIFLKKFPSLYVVHSEFTKKDLIKSWGIEETKIRIVYLGSFIEPMEARVNFSGKKILYVGTIEPRKGVDRLLKAFEIVNKEIPDVELIICGKIGWKVKELGERLSKLTAENKNIKYLGYVSDTDLVKLFREVDVCVYPSLYEGFGLPPLEAMACGCPVIVSNTSSLPEVVGDAGVLVNPTDINEMALAIIRVLKDNELKLKMSLAGIEHSKKFKLEEQLKYLTKILKGK</sequence>
<evidence type="ECO:0000259" key="2">
    <source>
        <dbReference type="Pfam" id="PF00534"/>
    </source>
</evidence>
<evidence type="ECO:0000313" key="3">
    <source>
        <dbReference type="EMBL" id="CUT05601.1"/>
    </source>
</evidence>
<dbReference type="InterPro" id="IPR001296">
    <property type="entry name" value="Glyco_trans_1"/>
</dbReference>
<dbReference type="FunFam" id="3.40.50.2000:FF:000119">
    <property type="entry name" value="Glycosyl transferase group 1"/>
    <property type="match status" value="1"/>
</dbReference>
<dbReference type="EMBL" id="CZVU01000128">
    <property type="protein sequence ID" value="CUT05601.1"/>
    <property type="molecule type" value="Genomic_DNA"/>
</dbReference>
<dbReference type="CDD" id="cd03809">
    <property type="entry name" value="GT4_MtfB-like"/>
    <property type="match status" value="1"/>
</dbReference>
<evidence type="ECO:0000313" key="4">
    <source>
        <dbReference type="Proteomes" id="UP000243065"/>
    </source>
</evidence>
<protein>
    <submittedName>
        <fullName evidence="3">Glycosyltransferase involved in cell wall bisynthesis</fullName>
    </submittedName>
</protein>
<name>A0A656DB56_KRYT1</name>
<dbReference type="Gene3D" id="3.40.50.2000">
    <property type="entry name" value="Glycogen Phosphorylase B"/>
    <property type="match status" value="1"/>
</dbReference>